<proteinExistence type="predicted"/>
<protein>
    <recommendedName>
        <fullName evidence="6">Gram-positive cocci surface proteins LPxTG domain-containing protein</fullName>
    </recommendedName>
</protein>
<gene>
    <name evidence="4" type="ORF">CVS27_06775</name>
</gene>
<comment type="caution">
    <text evidence="4">The sequence shown here is derived from an EMBL/GenBank/DDBJ whole genome shotgun (WGS) entry which is preliminary data.</text>
</comment>
<dbReference type="Gene3D" id="2.60.40.10">
    <property type="entry name" value="Immunoglobulins"/>
    <property type="match status" value="1"/>
</dbReference>
<keyword evidence="2" id="KW-1133">Transmembrane helix</keyword>
<dbReference type="InterPro" id="IPR013783">
    <property type="entry name" value="Ig-like_fold"/>
</dbReference>
<evidence type="ECO:0000313" key="5">
    <source>
        <dbReference type="Proteomes" id="UP000237061"/>
    </source>
</evidence>
<feature type="chain" id="PRO_5015627128" description="Gram-positive cocci surface proteins LPxTG domain-containing protein" evidence="3">
    <location>
        <begin position="34"/>
        <end position="396"/>
    </location>
</feature>
<evidence type="ECO:0000256" key="1">
    <source>
        <dbReference type="SAM" id="MobiDB-lite"/>
    </source>
</evidence>
<dbReference type="InterPro" id="IPR015919">
    <property type="entry name" value="Cadherin-like_sf"/>
</dbReference>
<keyword evidence="3" id="KW-0732">Signal</keyword>
<organism evidence="4 5">
    <name type="scientific">Arthrobacter glacialis</name>
    <dbReference type="NCBI Taxonomy" id="1664"/>
    <lineage>
        <taxon>Bacteria</taxon>
        <taxon>Bacillati</taxon>
        <taxon>Actinomycetota</taxon>
        <taxon>Actinomycetes</taxon>
        <taxon>Micrococcales</taxon>
        <taxon>Micrococcaceae</taxon>
        <taxon>Arthrobacter</taxon>
    </lineage>
</organism>
<keyword evidence="5" id="KW-1185">Reference proteome</keyword>
<dbReference type="Pfam" id="PF05345">
    <property type="entry name" value="He_PIG"/>
    <property type="match status" value="1"/>
</dbReference>
<keyword evidence="2" id="KW-0812">Transmembrane</keyword>
<sequence length="396" mass="38818">MRQWRGAKSVLAACAVAFLTVAGSVMVAGNAQATVSADVAVRIVASPQVNQPLANSGCYPSGLPRSYSVVTFRTTTSGSGSFSAALTAENGEVVAALYDGSFTPANTVAHCLKRTVGAGAGDSASIHWSAPASQDATDAHTWSLVLFADATTAVDASVSLTSNGTVSIEGQPLMLLAGDLVDASQGESYAAKVASINGTPPYKYSSTGFPNGLVIDALTGAISGTPSESGSFTPMITVTDSSATPLTASKTMPLTVAAEVLPTTPAVTTAPATTVPATTVPTTTAAGTTPATTPVTPSLTVTTPAATSSAPTIAAETTQPPTTQSTTAPVESAPAASAPAGTAPVSAAITAGTGAGTGQLPVTGSTVLATAAAGSLILAAGLVVTGAIRRRRARHS</sequence>
<keyword evidence="2" id="KW-0472">Membrane</keyword>
<evidence type="ECO:0008006" key="6">
    <source>
        <dbReference type="Google" id="ProtNLM"/>
    </source>
</evidence>
<accession>A0A2S3ZYE3</accession>
<dbReference type="RefSeq" id="WP_103464970.1">
    <property type="nucleotide sequence ID" value="NZ_PPXC01000004.1"/>
</dbReference>
<reference evidence="4 5" key="1">
    <citation type="submission" date="2018-01" db="EMBL/GenBank/DDBJ databases">
        <title>Arthrobacter sp. nov., from glaciers in China.</title>
        <authorList>
            <person name="Liu Q."/>
            <person name="Xin Y.-H."/>
        </authorList>
    </citation>
    <scope>NUCLEOTIDE SEQUENCE [LARGE SCALE GENOMIC DNA]</scope>
    <source>
        <strain evidence="4 5">HLT2-12-2</strain>
    </source>
</reference>
<dbReference type="GO" id="GO:0016020">
    <property type="term" value="C:membrane"/>
    <property type="evidence" value="ECO:0007669"/>
    <property type="project" value="InterPro"/>
</dbReference>
<evidence type="ECO:0000256" key="2">
    <source>
        <dbReference type="SAM" id="Phobius"/>
    </source>
</evidence>
<evidence type="ECO:0000256" key="3">
    <source>
        <dbReference type="SAM" id="SignalP"/>
    </source>
</evidence>
<feature type="region of interest" description="Disordered" evidence="1">
    <location>
        <begin position="272"/>
        <end position="340"/>
    </location>
</feature>
<dbReference type="GO" id="GO:0005509">
    <property type="term" value="F:calcium ion binding"/>
    <property type="evidence" value="ECO:0007669"/>
    <property type="project" value="InterPro"/>
</dbReference>
<evidence type="ECO:0000313" key="4">
    <source>
        <dbReference type="EMBL" id="POH74261.1"/>
    </source>
</evidence>
<name>A0A2S3ZYE3_ARTGL</name>
<feature type="signal peptide" evidence="3">
    <location>
        <begin position="1"/>
        <end position="33"/>
    </location>
</feature>
<dbReference type="Proteomes" id="UP000237061">
    <property type="component" value="Unassembled WGS sequence"/>
</dbReference>
<dbReference type="EMBL" id="PPXC01000004">
    <property type="protein sequence ID" value="POH74261.1"/>
    <property type="molecule type" value="Genomic_DNA"/>
</dbReference>
<dbReference type="GO" id="GO:0005975">
    <property type="term" value="P:carbohydrate metabolic process"/>
    <property type="evidence" value="ECO:0007669"/>
    <property type="project" value="UniProtKB-ARBA"/>
</dbReference>
<feature type="transmembrane region" description="Helical" evidence="2">
    <location>
        <begin position="367"/>
        <end position="388"/>
    </location>
</feature>
<dbReference type="AlphaFoldDB" id="A0A2S3ZYE3"/>
<dbReference type="SUPFAM" id="SSF49313">
    <property type="entry name" value="Cadherin-like"/>
    <property type="match status" value="1"/>
</dbReference>